<dbReference type="Pfam" id="PF00612">
    <property type="entry name" value="IQ"/>
    <property type="match status" value="3"/>
</dbReference>
<evidence type="ECO:0000256" key="1">
    <source>
        <dbReference type="ARBA" id="ARBA00022614"/>
    </source>
</evidence>
<name>A0A024U534_9STRA</name>
<dbReference type="SMART" id="SM00369">
    <property type="entry name" value="LRR_TYP"/>
    <property type="match status" value="4"/>
</dbReference>
<dbReference type="PANTHER" id="PTHR46652:SF8">
    <property type="entry name" value="LEUCINE RICH REPEAT CONTAINING 23"/>
    <property type="match status" value="1"/>
</dbReference>
<dbReference type="STRING" id="157072.A0A024U534"/>
<dbReference type="Gene3D" id="1.20.5.190">
    <property type="match status" value="1"/>
</dbReference>
<gene>
    <name evidence="4" type="ORF">H310_06175</name>
</gene>
<dbReference type="GeneID" id="20083225"/>
<dbReference type="InterPro" id="IPR050836">
    <property type="entry name" value="SDS22/Internalin_LRR"/>
</dbReference>
<dbReference type="CDD" id="cd23767">
    <property type="entry name" value="IQCD"/>
    <property type="match status" value="3"/>
</dbReference>
<dbReference type="EMBL" id="KI913962">
    <property type="protein sequence ID" value="ETW01511.1"/>
    <property type="molecule type" value="Genomic_DNA"/>
</dbReference>
<feature type="region of interest" description="Disordered" evidence="3">
    <location>
        <begin position="638"/>
        <end position="692"/>
    </location>
</feature>
<dbReference type="InterPro" id="IPR003591">
    <property type="entry name" value="Leu-rich_rpt_typical-subtyp"/>
</dbReference>
<dbReference type="InterPro" id="IPR025875">
    <property type="entry name" value="Leu-rich_rpt_4"/>
</dbReference>
<dbReference type="RefSeq" id="XP_008869359.1">
    <property type="nucleotide sequence ID" value="XM_008871137.1"/>
</dbReference>
<dbReference type="InterPro" id="IPR000048">
    <property type="entry name" value="IQ_motif_EF-hand-BS"/>
</dbReference>
<dbReference type="OrthoDB" id="7451790at2759"/>
<keyword evidence="1" id="KW-0433">Leucine-rich repeat</keyword>
<dbReference type="SMART" id="SM00365">
    <property type="entry name" value="LRR_SD22"/>
    <property type="match status" value="4"/>
</dbReference>
<dbReference type="InterPro" id="IPR001611">
    <property type="entry name" value="Leu-rich_rpt"/>
</dbReference>
<dbReference type="SMART" id="SM00015">
    <property type="entry name" value="IQ"/>
    <property type="match status" value="4"/>
</dbReference>
<dbReference type="eggNOG" id="KOG0531">
    <property type="taxonomic scope" value="Eukaryota"/>
</dbReference>
<keyword evidence="2" id="KW-0677">Repeat</keyword>
<feature type="region of interest" description="Disordered" evidence="3">
    <location>
        <begin position="271"/>
        <end position="291"/>
    </location>
</feature>
<dbReference type="PANTHER" id="PTHR46652">
    <property type="entry name" value="LEUCINE-RICH REPEAT AND IQ DOMAIN-CONTAINING PROTEIN 1-RELATED"/>
    <property type="match status" value="1"/>
</dbReference>
<proteinExistence type="predicted"/>
<evidence type="ECO:0000256" key="3">
    <source>
        <dbReference type="SAM" id="MobiDB-lite"/>
    </source>
</evidence>
<protein>
    <submittedName>
        <fullName evidence="4">Uncharacterized protein</fullName>
    </submittedName>
</protein>
<dbReference type="VEuPathDB" id="FungiDB:H310_06175"/>
<reference evidence="4" key="1">
    <citation type="submission" date="2013-12" db="EMBL/GenBank/DDBJ databases">
        <title>The Genome Sequence of Aphanomyces invadans NJM9701.</title>
        <authorList>
            <consortium name="The Broad Institute Genomics Platform"/>
            <person name="Russ C."/>
            <person name="Tyler B."/>
            <person name="van West P."/>
            <person name="Dieguez-Uribeondo J."/>
            <person name="Young S.K."/>
            <person name="Zeng Q."/>
            <person name="Gargeya S."/>
            <person name="Fitzgerald M."/>
            <person name="Abouelleil A."/>
            <person name="Alvarado L."/>
            <person name="Chapman S.B."/>
            <person name="Gainer-Dewar J."/>
            <person name="Goldberg J."/>
            <person name="Griggs A."/>
            <person name="Gujja S."/>
            <person name="Hansen M."/>
            <person name="Howarth C."/>
            <person name="Imamovic A."/>
            <person name="Ireland A."/>
            <person name="Larimer J."/>
            <person name="McCowan C."/>
            <person name="Murphy C."/>
            <person name="Pearson M."/>
            <person name="Poon T.W."/>
            <person name="Priest M."/>
            <person name="Roberts A."/>
            <person name="Saif S."/>
            <person name="Shea T."/>
            <person name="Sykes S."/>
            <person name="Wortman J."/>
            <person name="Nusbaum C."/>
            <person name="Birren B."/>
        </authorList>
    </citation>
    <scope>NUCLEOTIDE SEQUENCE [LARGE SCALE GENOMIC DNA]</scope>
    <source>
        <strain evidence="4">NJM9701</strain>
    </source>
</reference>
<evidence type="ECO:0000256" key="2">
    <source>
        <dbReference type="ARBA" id="ARBA00022737"/>
    </source>
</evidence>
<dbReference type="SUPFAM" id="SSF52058">
    <property type="entry name" value="L domain-like"/>
    <property type="match status" value="1"/>
</dbReference>
<evidence type="ECO:0000313" key="4">
    <source>
        <dbReference type="EMBL" id="ETW01511.1"/>
    </source>
</evidence>
<accession>A0A024U534</accession>
<dbReference type="Pfam" id="PF12799">
    <property type="entry name" value="LRR_4"/>
    <property type="match status" value="1"/>
</dbReference>
<dbReference type="InterPro" id="IPR032675">
    <property type="entry name" value="LRR_dom_sf"/>
</dbReference>
<dbReference type="PROSITE" id="PS50096">
    <property type="entry name" value="IQ"/>
    <property type="match status" value="3"/>
</dbReference>
<organism evidence="4">
    <name type="scientific">Aphanomyces invadans</name>
    <dbReference type="NCBI Taxonomy" id="157072"/>
    <lineage>
        <taxon>Eukaryota</taxon>
        <taxon>Sar</taxon>
        <taxon>Stramenopiles</taxon>
        <taxon>Oomycota</taxon>
        <taxon>Saprolegniomycetes</taxon>
        <taxon>Saprolegniales</taxon>
        <taxon>Verrucalvaceae</taxon>
        <taxon>Aphanomyces</taxon>
    </lineage>
</organism>
<dbReference type="PROSITE" id="PS51450">
    <property type="entry name" value="LRR"/>
    <property type="match status" value="3"/>
</dbReference>
<dbReference type="AlphaFoldDB" id="A0A024U534"/>
<sequence length="692" mass="77717">MHVDLSRRGIAYIPEDVDERATALVLSSNRIYSLHDLGRLVHLRRVDLSSNKIVSLSGIEVLGALVWLNVSRNSITSLDGLQHLAHLESLDVSDNNLTDIDTLEHNMSLTHVNASINCINVWPRFAALVKLEELNLNDNQLPAFRLLHTVLPPQVRQLHLARNCIDHVQCFDTCRLQPLTSLHTLELAGNDCVINFAIAMAALSSIFPSLTTLDGQAVKPPPVPVVSRVVGLDLSDRDVKMQMWKQVLQQRSQQEQIERLRLKGERQAAVDNLRSSHQTRPPSVEMRPPAAPQPRYFATHTIATNSTLADSQEFLTSTPRCISGEAPLSHSSTFVPHNDVPAPAAFTKPSKHDTSRHDVHKMVAALQDHVQHMRRYMKVWVKREQWLRTKSATCIQKYYRGHLARVKCSRLSVAPPLPRLPSTRPALLTTSKLHTSSNLIVWPTIPLDVRVFHVYAQVIQKIVRGWCTRQRLERWQRMQHGALQVQRLWRGHVARSKPFWIRGAGTLSMVASTLVYELHRLSLRVGKLERQVVIQDEATVALWSQVHHMQAAMDRANLRQLTRAVIRLQAAWRGRAVRKQQHELCKRKKKGRHGQLALPRALDPCQQCQANAAAIAAMKQQLDQLSTLVRQLTLAGPVSPEVKPSRGGDDTSTDVRPTGAAANLQPTGPEIESLPPTSVDAGRESRWMALAD</sequence>
<dbReference type="Gene3D" id="3.80.10.10">
    <property type="entry name" value="Ribonuclease Inhibitor"/>
    <property type="match status" value="2"/>
</dbReference>